<dbReference type="InterPro" id="IPR048883">
    <property type="entry name" value="Nup188_N-subdom_III"/>
</dbReference>
<comment type="caution">
    <text evidence="4">The sequence shown here is derived from an EMBL/GenBank/DDBJ whole genome shotgun (WGS) entry which is preliminary data.</text>
</comment>
<organism evidence="4 5">
    <name type="scientific">Diutina rugosa</name>
    <name type="common">Yeast</name>
    <name type="synonym">Candida rugosa</name>
    <dbReference type="NCBI Taxonomy" id="5481"/>
    <lineage>
        <taxon>Eukaryota</taxon>
        <taxon>Fungi</taxon>
        <taxon>Dikarya</taxon>
        <taxon>Ascomycota</taxon>
        <taxon>Saccharomycotina</taxon>
        <taxon>Pichiomycetes</taxon>
        <taxon>Debaryomycetaceae</taxon>
        <taxon>Diutina</taxon>
    </lineage>
</organism>
<evidence type="ECO:0000259" key="3">
    <source>
        <dbReference type="Pfam" id="PF21093"/>
    </source>
</evidence>
<sequence>MAAASDPSRAMWTFDNALSVLTDVSPNLQSPHLDQFLLTNKSVLLDPNPFKTKPDQQPKTKEASVTVRQIKYTCPNKSDAETVASLLNVDYNEVVRIISQSASTFATLEEKPEKYKSKLPDDRKKQSDDQRVFFYCTRVLQERLTILRLVIFLLRQRENPLQSPTVRNLGKEIFINTKYMASAIDSLNSVLKDVTDPPVYPSEDLETLVHTESIIFVTEMLKVMFELLLQNPTVTVETTTAWFKDYCARHNWLLAVGPAIAVKFQEQFELLKGLTTMCSVLFLDLERSFDVENAIESTASKQSFYYDNYTALEAINRVITEATRPGDAPIVSYCWLVLLWRKLYFIQDHPSAGKPPFNIQEAIHVLQKHTSVSLVFSEIASLNNLLKFDGIYSAVLVQIILASPLQEVSPELTHTICQVVQNCSPVVIQQFFNNPVIQDYLVLSRTRFPLELTPFINLASINGQFADSEFHELRSYTTSLSKQELERITVIDDDNTELIKLREPLQVYPPHEITHKLELRLDVGTKAKALPAAETTKSLVAFLYQYSGWELVGRILHNISKFTTTAEPDVMQVALRIVQLINQVLEDSERNEITRMFRDLSVHTENLDIFEVVLRLFEQALHTRNVELATAGVNFLRLSVPYHSAGVWAYLARSSLFSADGKQGLAAILFGAIEMVSGNYDFTFALVKLTEALARDCMEWSAHPVPHDAKPSIMARFAKHLIYVFESFTHCSFNKAYEKLALGVSILSTFSIMLVSEYAEDYSSALAESATLVYGAFMADSHDVPRVVSPLLAMIDTIAGPVDLYEVWDTSGYVHIDWIQRCLEFCKLLVDIHQTRKQKVQPKFEEALYRKMPQLVLAYTQSQLVKRPIMELLSSLVLVPSAPSILSFMGQKSAEVIIRTIKADLQNSFMRLSTKDAIYDFICAITKGDNQQGLLVLLVSDDSSKLLLGNEEKSESITTILKNNVSKVTPHESSYRLLNAIALTFNSWATVRQTKNSDDSHFIDMLTSWMADLSKTDSTAAVEKWTSENSYTATVQRAQELRVVSKIAEILALYLFTTTNKAEYQKILDATPKIPFESLFSIRGYLPQLYSELDATFETFNTSVTQFINRLPSPEFYRVDLMHQTFGKEERWPKLLSEVEAAATNKSYIMAQADVAKSVGALVVSLCRKYPKSVTSAMLKVAATLLQLNYDEGIPAQLFESVFNERSLVAFYLVYCVFTSDAKVDAQVAFDILKSSLSLLSMSAGVNFLSTLSGQSSTSLESQGNYRPLLRIVYCALKMLKSESRLILEQFSVFLEVFDLMCKAIRTILNELLNKVYLKETEFKTINPLIDDLVLVLSIFEAFLGLQFTDPILANSKLTRVVEDNDTIKVLLNFYSMSHSIEINQEFVFARLSLMLILELMSFNEAIADKFVQAGLFVVLVESPMSLPLRKGGVTITNGAQYHRIWTNGILPIIITTLSKIGASAIPEVSLALQLFGKQIGGCISSWENDSSSIQVSTASISETGQILLIYEILKSMSATDYLANVYRKHPKLQGEGDEVNDMPMLSGLETPAKREKLLLCLTNLLKHPKFLSTRIVPSSNEERLIMEAGSEPFEQFVKGVIDDISELKDLI</sequence>
<feature type="domain" description="Nucleoporin Nup188 N-terminal subdomain III" evidence="3">
    <location>
        <begin position="539"/>
        <end position="940"/>
    </location>
</feature>
<dbReference type="VEuPathDB" id="FungiDB:DIURU_003803"/>
<dbReference type="RefSeq" id="XP_034011380.1">
    <property type="nucleotide sequence ID" value="XM_034156606.1"/>
</dbReference>
<reference evidence="4 5" key="1">
    <citation type="submission" date="2019-07" db="EMBL/GenBank/DDBJ databases">
        <title>Genome assembly of two rare yeast pathogens: Diutina rugosa and Trichomonascus ciferrii.</title>
        <authorList>
            <person name="Mixao V."/>
            <person name="Saus E."/>
            <person name="Hansen A."/>
            <person name="Lass-Flor C."/>
            <person name="Gabaldon T."/>
        </authorList>
    </citation>
    <scope>NUCLEOTIDE SEQUENCE [LARGE SCALE GENOMIC DNA]</scope>
    <source>
        <strain evidence="4 5">CBS 613</strain>
    </source>
</reference>
<protein>
    <submittedName>
        <fullName evidence="4">Uncharacterized protein</fullName>
    </submittedName>
</protein>
<dbReference type="InterPro" id="IPR041634">
    <property type="entry name" value="Nup188_C"/>
</dbReference>
<dbReference type="Pfam" id="PF18378">
    <property type="entry name" value="Nup188_C"/>
    <property type="match status" value="1"/>
</dbReference>
<dbReference type="OMA" id="HSWKFFA"/>
<proteinExistence type="predicted"/>
<evidence type="ECO:0000259" key="1">
    <source>
        <dbReference type="Pfam" id="PF10487"/>
    </source>
</evidence>
<keyword evidence="5" id="KW-1185">Reference proteome</keyword>
<dbReference type="OrthoDB" id="102511at2759"/>
<dbReference type="InterPro" id="IPR018864">
    <property type="entry name" value="Nucleoporin_Nup188_N"/>
</dbReference>
<gene>
    <name evidence="4" type="ORF">DIURU_003803</name>
</gene>
<dbReference type="Proteomes" id="UP000449547">
    <property type="component" value="Unassembled WGS sequence"/>
</dbReference>
<name>A0A642UP00_DIURU</name>
<evidence type="ECO:0000313" key="4">
    <source>
        <dbReference type="EMBL" id="KAA8900380.1"/>
    </source>
</evidence>
<dbReference type="EMBL" id="SWFT01000112">
    <property type="protein sequence ID" value="KAA8900380.1"/>
    <property type="molecule type" value="Genomic_DNA"/>
</dbReference>
<accession>A0A642UP00</accession>
<dbReference type="Pfam" id="PF10487">
    <property type="entry name" value="Nup188_N"/>
    <property type="match status" value="1"/>
</dbReference>
<feature type="domain" description="Nucleoporin Nup188 N-terminal" evidence="1">
    <location>
        <begin position="33"/>
        <end position="488"/>
    </location>
</feature>
<dbReference type="Gene3D" id="1.25.10.70">
    <property type="match status" value="1"/>
</dbReference>
<dbReference type="Pfam" id="PF21093">
    <property type="entry name" value="Nup188_N-subdom_III"/>
    <property type="match status" value="1"/>
</dbReference>
<evidence type="ECO:0000259" key="2">
    <source>
        <dbReference type="Pfam" id="PF18378"/>
    </source>
</evidence>
<evidence type="ECO:0000313" key="5">
    <source>
        <dbReference type="Proteomes" id="UP000449547"/>
    </source>
</evidence>
<dbReference type="GO" id="GO:0017056">
    <property type="term" value="F:structural constituent of nuclear pore"/>
    <property type="evidence" value="ECO:0007669"/>
    <property type="project" value="InterPro"/>
</dbReference>
<feature type="domain" description="Nuclear pore protein Nup188 C-terminal" evidence="2">
    <location>
        <begin position="1261"/>
        <end position="1584"/>
    </location>
</feature>
<dbReference type="GeneID" id="54782454"/>